<evidence type="ECO:0000313" key="2">
    <source>
        <dbReference type="EMBL" id="GBP00751.1"/>
    </source>
</evidence>
<dbReference type="AlphaFoldDB" id="A0A4C1SI05"/>
<dbReference type="OrthoDB" id="415822at2759"/>
<feature type="domain" description="Reverse transcriptase" evidence="1">
    <location>
        <begin position="1"/>
        <end position="89"/>
    </location>
</feature>
<dbReference type="EMBL" id="BGZK01003389">
    <property type="protein sequence ID" value="GBP00751.1"/>
    <property type="molecule type" value="Genomic_DNA"/>
</dbReference>
<keyword evidence="3" id="KW-1185">Reference proteome</keyword>
<reference evidence="2 3" key="1">
    <citation type="journal article" date="2019" name="Commun. Biol.">
        <title>The bagworm genome reveals a unique fibroin gene that provides high tensile strength.</title>
        <authorList>
            <person name="Kono N."/>
            <person name="Nakamura H."/>
            <person name="Ohtoshi R."/>
            <person name="Tomita M."/>
            <person name="Numata K."/>
            <person name="Arakawa K."/>
        </authorList>
    </citation>
    <scope>NUCLEOTIDE SEQUENCE [LARGE SCALE GENOMIC DNA]</scope>
</reference>
<protein>
    <recommendedName>
        <fullName evidence="1">Reverse transcriptase domain-containing protein</fullName>
    </recommendedName>
</protein>
<name>A0A4C1SI05_EUMVA</name>
<gene>
    <name evidence="2" type="ORF">EVAR_69681_1</name>
</gene>
<proteinExistence type="predicted"/>
<organism evidence="2 3">
    <name type="scientific">Eumeta variegata</name>
    <name type="common">Bagworm moth</name>
    <name type="synonym">Eumeta japonica</name>
    <dbReference type="NCBI Taxonomy" id="151549"/>
    <lineage>
        <taxon>Eukaryota</taxon>
        <taxon>Metazoa</taxon>
        <taxon>Ecdysozoa</taxon>
        <taxon>Arthropoda</taxon>
        <taxon>Hexapoda</taxon>
        <taxon>Insecta</taxon>
        <taxon>Pterygota</taxon>
        <taxon>Neoptera</taxon>
        <taxon>Endopterygota</taxon>
        <taxon>Lepidoptera</taxon>
        <taxon>Glossata</taxon>
        <taxon>Ditrysia</taxon>
        <taxon>Tineoidea</taxon>
        <taxon>Psychidae</taxon>
        <taxon>Oiketicinae</taxon>
        <taxon>Eumeta</taxon>
    </lineage>
</organism>
<evidence type="ECO:0000313" key="3">
    <source>
        <dbReference type="Proteomes" id="UP000299102"/>
    </source>
</evidence>
<dbReference type="Pfam" id="PF00078">
    <property type="entry name" value="RVT_1"/>
    <property type="match status" value="1"/>
</dbReference>
<accession>A0A4C1SI05</accession>
<sequence length="89" mass="10093">MEVTSEAAQGSILGPDLWNASYDEILKLEMPEGTYLVGYADDIAAVITARNTEDAQRRLRQVMLRTRSWLDSHGLQLAMHKTELLLFTR</sequence>
<dbReference type="Proteomes" id="UP000299102">
    <property type="component" value="Unassembled WGS sequence"/>
</dbReference>
<dbReference type="PROSITE" id="PS50878">
    <property type="entry name" value="RT_POL"/>
    <property type="match status" value="1"/>
</dbReference>
<evidence type="ECO:0000259" key="1">
    <source>
        <dbReference type="PROSITE" id="PS50878"/>
    </source>
</evidence>
<comment type="caution">
    <text evidence="2">The sequence shown here is derived from an EMBL/GenBank/DDBJ whole genome shotgun (WGS) entry which is preliminary data.</text>
</comment>
<dbReference type="InterPro" id="IPR000477">
    <property type="entry name" value="RT_dom"/>
</dbReference>